<evidence type="ECO:0000313" key="9">
    <source>
        <dbReference type="Proteomes" id="UP000051086"/>
    </source>
</evidence>
<feature type="active site" description="Nucleophile" evidence="6">
    <location>
        <position position="365"/>
    </location>
</feature>
<evidence type="ECO:0000256" key="5">
    <source>
        <dbReference type="ARBA" id="ARBA00023014"/>
    </source>
</evidence>
<evidence type="ECO:0000256" key="6">
    <source>
        <dbReference type="PROSITE-ProRule" id="PRU01024"/>
    </source>
</evidence>
<keyword evidence="1" id="KW-0479">Metal-binding</keyword>
<feature type="binding site" evidence="6">
    <location>
        <position position="244"/>
    </location>
    <ligand>
        <name>S-adenosyl-L-methionine</name>
        <dbReference type="ChEBI" id="CHEBI:59789"/>
    </ligand>
</feature>
<evidence type="ECO:0000313" key="8">
    <source>
        <dbReference type="EMBL" id="CUH72636.1"/>
    </source>
</evidence>
<dbReference type="SUPFAM" id="SSF53335">
    <property type="entry name" value="S-adenosyl-L-methionine-dependent methyltransferases"/>
    <property type="match status" value="1"/>
</dbReference>
<dbReference type="Gene3D" id="2.40.50.1070">
    <property type="match status" value="1"/>
</dbReference>
<keyword evidence="4 6" id="KW-0949">S-adenosyl-L-methionine</keyword>
<dbReference type="RefSeq" id="WP_058243834.1">
    <property type="nucleotide sequence ID" value="NZ_CYSB01000026.1"/>
</dbReference>
<dbReference type="PROSITE" id="PS51687">
    <property type="entry name" value="SAM_MT_RNA_M5U"/>
    <property type="match status" value="1"/>
</dbReference>
<accession>A0A0N7LXR3</accession>
<reference evidence="7 9" key="1">
    <citation type="submission" date="2015-09" db="EMBL/GenBank/DDBJ databases">
        <authorList>
            <person name="Rodrigo-Torres L."/>
            <person name="Arahal D.R."/>
        </authorList>
    </citation>
    <scope>NUCLEOTIDE SEQUENCE [LARGE SCALE GENOMIC DNA]</scope>
    <source>
        <strain evidence="7 9">CECT 5118</strain>
    </source>
</reference>
<keyword evidence="1" id="KW-0004">4Fe-4S</keyword>
<dbReference type="GO" id="GO:0070475">
    <property type="term" value="P:rRNA base methylation"/>
    <property type="evidence" value="ECO:0007669"/>
    <property type="project" value="TreeGrafter"/>
</dbReference>
<dbReference type="Proteomes" id="UP000051086">
    <property type="component" value="Unassembled WGS sequence"/>
</dbReference>
<reference evidence="8 10" key="2">
    <citation type="submission" date="2015-09" db="EMBL/GenBank/DDBJ databases">
        <authorList>
            <consortium name="Swine Surveillance"/>
        </authorList>
    </citation>
    <scope>NUCLEOTIDE SEQUENCE [LARGE SCALE GENOMIC DNA]</scope>
    <source>
        <strain evidence="8 10">5120</strain>
    </source>
</reference>
<dbReference type="Pfam" id="PF05958">
    <property type="entry name" value="tRNA_U5-meth_tr"/>
    <property type="match status" value="1"/>
</dbReference>
<keyword evidence="2 6" id="KW-0489">Methyltransferase</keyword>
<evidence type="ECO:0000313" key="7">
    <source>
        <dbReference type="EMBL" id="CUH66382.1"/>
    </source>
</evidence>
<dbReference type="GO" id="GO:0051539">
    <property type="term" value="F:4 iron, 4 sulfur cluster binding"/>
    <property type="evidence" value="ECO:0007669"/>
    <property type="project" value="UniProtKB-KW"/>
</dbReference>
<evidence type="ECO:0000256" key="4">
    <source>
        <dbReference type="ARBA" id="ARBA00022691"/>
    </source>
</evidence>
<dbReference type="EMBL" id="CYSB01000026">
    <property type="protein sequence ID" value="CUH66382.1"/>
    <property type="molecule type" value="Genomic_DNA"/>
</dbReference>
<keyword evidence="5" id="KW-0411">Iron-sulfur</keyword>
<protein>
    <submittedName>
        <fullName evidence="8">23S rRNA (Uracil(1939)-C(5))-methyltransferase RlmD</fullName>
        <ecNumber evidence="8">2.1.1.190</ecNumber>
    </submittedName>
</protein>
<dbReference type="InterPro" id="IPR012340">
    <property type="entry name" value="NA-bd_OB-fold"/>
</dbReference>
<keyword evidence="1" id="KW-0408">Iron</keyword>
<comment type="similarity">
    <text evidence="6">Belongs to the class I-like SAM-binding methyltransferase superfamily. RNA M5U methyltransferase family.</text>
</comment>
<dbReference type="PANTHER" id="PTHR11061:SF49">
    <property type="entry name" value="23S RRNA (URACIL(1939)-C(5))-METHYLTRANSFERASE RLMD"/>
    <property type="match status" value="1"/>
</dbReference>
<sequence length="409" mass="44186">MQTYQITRLGHQGDGIAQTDAGPVFAPMTLPGEEVTGTLDGQRLRDVRIVTPSEDRVSADCRHYKSCGGCQLQHASDAFVADWKVGVVQQALAAQGLEATFRPILTSPPQTRRRASLSVRRTKKGAMAGFHAKGSDVIVQVPDCQLLHPELMQAMAVAEKLAMIGGSRKGELSVLATMSETGLDLAVTGGKPLDEQLRIDLSAEVEAFKLARLAWDDEVVGQREPPLQVFGKAHVSPPSGAFLQATPQGELDLLATVKEIVGPAKQVIDLFAGCGTFALPLAETAEVHAVEGEKAMMAALDLGWRRAQGLKKVSHEARDLFRRPLMPDELQKTDAVVIDPPRAGAEAQVRELAASAVPVIAFVSCNPVTFARDAKILLAGNYQLHWVQVVDQFRWSSHVELVAKFTRKA</sequence>
<name>A0A0N7LXR3_9RHOB</name>
<dbReference type="OrthoDB" id="9804590at2"/>
<evidence type="ECO:0000256" key="1">
    <source>
        <dbReference type="ARBA" id="ARBA00022485"/>
    </source>
</evidence>
<evidence type="ECO:0000256" key="3">
    <source>
        <dbReference type="ARBA" id="ARBA00022679"/>
    </source>
</evidence>
<dbReference type="AlphaFoldDB" id="A0A0N7LXR3"/>
<dbReference type="InterPro" id="IPR010280">
    <property type="entry name" value="U5_MeTrfase_fam"/>
</dbReference>
<dbReference type="EC" id="2.1.1.190" evidence="8"/>
<proteinExistence type="inferred from homology"/>
<keyword evidence="9" id="KW-1185">Reference proteome</keyword>
<feature type="binding site" evidence="6">
    <location>
        <position position="291"/>
    </location>
    <ligand>
        <name>S-adenosyl-L-methionine</name>
        <dbReference type="ChEBI" id="CHEBI:59789"/>
    </ligand>
</feature>
<dbReference type="GO" id="GO:0070041">
    <property type="term" value="F:rRNA (uridine-C5-)-methyltransferase activity"/>
    <property type="evidence" value="ECO:0007669"/>
    <property type="project" value="TreeGrafter"/>
</dbReference>
<organism evidence="8 10">
    <name type="scientific">Thalassovita autumnalis</name>
    <dbReference type="NCBI Taxonomy" id="2072972"/>
    <lineage>
        <taxon>Bacteria</taxon>
        <taxon>Pseudomonadati</taxon>
        <taxon>Pseudomonadota</taxon>
        <taxon>Alphaproteobacteria</taxon>
        <taxon>Rhodobacterales</taxon>
        <taxon>Roseobacteraceae</taxon>
        <taxon>Thalassovita</taxon>
    </lineage>
</organism>
<dbReference type="InterPro" id="IPR029063">
    <property type="entry name" value="SAM-dependent_MTases_sf"/>
</dbReference>
<gene>
    <name evidence="8" type="primary">rlmD</name>
    <name evidence="7" type="ORF">TL5118_01727</name>
    <name evidence="8" type="ORF">TL5120_02429</name>
</gene>
<dbReference type="CDD" id="cd02440">
    <property type="entry name" value="AdoMet_MTases"/>
    <property type="match status" value="1"/>
</dbReference>
<dbReference type="Gene3D" id="3.40.50.150">
    <property type="entry name" value="Vaccinia Virus protein VP39"/>
    <property type="match status" value="1"/>
</dbReference>
<evidence type="ECO:0000256" key="2">
    <source>
        <dbReference type="ARBA" id="ARBA00022603"/>
    </source>
</evidence>
<feature type="binding site" evidence="6">
    <location>
        <position position="271"/>
    </location>
    <ligand>
        <name>S-adenosyl-L-methionine</name>
        <dbReference type="ChEBI" id="CHEBI:59789"/>
    </ligand>
</feature>
<dbReference type="Gene3D" id="2.40.50.140">
    <property type="entry name" value="Nucleic acid-binding proteins"/>
    <property type="match status" value="1"/>
</dbReference>
<evidence type="ECO:0000313" key="10">
    <source>
        <dbReference type="Proteomes" id="UP000051887"/>
    </source>
</evidence>
<feature type="binding site" evidence="6">
    <location>
        <position position="339"/>
    </location>
    <ligand>
        <name>S-adenosyl-L-methionine</name>
        <dbReference type="ChEBI" id="CHEBI:59789"/>
    </ligand>
</feature>
<dbReference type="SUPFAM" id="SSF50249">
    <property type="entry name" value="Nucleic acid-binding proteins"/>
    <property type="match status" value="1"/>
</dbReference>
<dbReference type="PANTHER" id="PTHR11061">
    <property type="entry name" value="RNA M5U METHYLTRANSFERASE"/>
    <property type="match status" value="1"/>
</dbReference>
<dbReference type="EMBL" id="CYSC01000033">
    <property type="protein sequence ID" value="CUH72636.1"/>
    <property type="molecule type" value="Genomic_DNA"/>
</dbReference>
<dbReference type="Proteomes" id="UP000051887">
    <property type="component" value="Unassembled WGS sequence"/>
</dbReference>
<keyword evidence="3 6" id="KW-0808">Transferase</keyword>